<sequence length="547" mass="59389">MRIKTDTPASHRSPTDTAPSRPTLALNRDERGVSEVLGAILMFGLLMTLLVLIQVNAVPAQNQQIEFEHNQRAQQDMLSLDQALLRAGTENVPASTQVELAAQYPSRFFLINPSVGTGSIETLAPGTVTVSNAVAPSASTYWNGDRQTFDTRVLRYRPNYNEYRNAPVTSYEHNTLVNTFDNGAVRPVDSGSFLADDQIVLLLVDGQLSTSSTSAKAVETRPLSAPARTVTVTNGTNSGITLSLPTTLTEAHWETLLEDEDNIAELDVTSGSPYNTLTVTLEPGSYQLRMARVGVGSDINESALGPHYLTAAGDAYTESIRTSESQALRVQVRDQFNNPTTGDVTFTSPDGSFRKSDGETVDSLTKPSSESGDVSAVFVPSAGFTGIAEVTASQDFNGDGTTQRREQVAFTVPVQADSGSNMTNSASNVNPYFGESVRLESVSRQPNNSVTLEFYNNGSSDREMQRIRLLFYSSGSGKVAEWGKLNDDDRDQFYRIGGSERIDQSIVIESQKSNTVGITFDRANPRDLFGITIEYNGLSSTYFVQIP</sequence>
<gene>
    <name evidence="3" type="ORF">C435_08805</name>
</gene>
<feature type="compositionally biased region" description="Polar residues" evidence="1">
    <location>
        <begin position="334"/>
        <end position="350"/>
    </location>
</feature>
<feature type="compositionally biased region" description="Polar residues" evidence="1">
    <location>
        <begin position="7"/>
        <end position="20"/>
    </location>
</feature>
<dbReference type="EMBL" id="AOLS01000038">
    <property type="protein sequence ID" value="EMA20659.1"/>
    <property type="molecule type" value="Genomic_DNA"/>
</dbReference>
<keyword evidence="2" id="KW-0472">Membrane</keyword>
<evidence type="ECO:0000256" key="2">
    <source>
        <dbReference type="SAM" id="Phobius"/>
    </source>
</evidence>
<feature type="transmembrane region" description="Helical" evidence="2">
    <location>
        <begin position="36"/>
        <end position="55"/>
    </location>
</feature>
<keyword evidence="2" id="KW-1133">Transmembrane helix</keyword>
<accession>M0KKG4</accession>
<feature type="region of interest" description="Disordered" evidence="1">
    <location>
        <begin position="1"/>
        <end position="23"/>
    </location>
</feature>
<evidence type="ECO:0000313" key="3">
    <source>
        <dbReference type="EMBL" id="EMA20659.1"/>
    </source>
</evidence>
<protein>
    <submittedName>
        <fullName evidence="3">PKD domain-containing protein</fullName>
    </submittedName>
</protein>
<proteinExistence type="predicted"/>
<evidence type="ECO:0000256" key="1">
    <source>
        <dbReference type="SAM" id="MobiDB-lite"/>
    </source>
</evidence>
<dbReference type="RefSeq" id="WP_007188879.1">
    <property type="nucleotide sequence ID" value="NZ_AOLS01000038.1"/>
</dbReference>
<reference evidence="3 4" key="1">
    <citation type="journal article" date="2014" name="PLoS Genet.">
        <title>Phylogenetically driven sequencing of extremely halophilic archaea reveals strategies for static and dynamic osmo-response.</title>
        <authorList>
            <person name="Becker E.A."/>
            <person name="Seitzer P.M."/>
            <person name="Tritt A."/>
            <person name="Larsen D."/>
            <person name="Krusor M."/>
            <person name="Yao A.I."/>
            <person name="Wu D."/>
            <person name="Madern D."/>
            <person name="Eisen J.A."/>
            <person name="Darling A.E."/>
            <person name="Facciotti M.T."/>
        </authorList>
    </citation>
    <scope>NUCLEOTIDE SEQUENCE [LARGE SCALE GENOMIC DNA]</scope>
    <source>
        <strain evidence="3 4">ATCC 33799</strain>
    </source>
</reference>
<keyword evidence="4" id="KW-1185">Reference proteome</keyword>
<organism evidence="3 4">
    <name type="scientific">Haloarcula marismortui ATCC 33799</name>
    <dbReference type="NCBI Taxonomy" id="662475"/>
    <lineage>
        <taxon>Archaea</taxon>
        <taxon>Methanobacteriati</taxon>
        <taxon>Methanobacteriota</taxon>
        <taxon>Stenosarchaea group</taxon>
        <taxon>Halobacteria</taxon>
        <taxon>Halobacteriales</taxon>
        <taxon>Haloarculaceae</taxon>
        <taxon>Haloarcula</taxon>
    </lineage>
</organism>
<name>M0KKG4_9EURY</name>
<dbReference type="AlphaFoldDB" id="M0KKG4"/>
<keyword evidence="2" id="KW-0812">Transmembrane</keyword>
<comment type="caution">
    <text evidence="3">The sequence shown here is derived from an EMBL/GenBank/DDBJ whole genome shotgun (WGS) entry which is preliminary data.</text>
</comment>
<feature type="compositionally biased region" description="Polar residues" evidence="1">
    <location>
        <begin position="362"/>
        <end position="372"/>
    </location>
</feature>
<dbReference type="PATRIC" id="fig|662475.6.peg.1721"/>
<feature type="region of interest" description="Disordered" evidence="1">
    <location>
        <begin position="334"/>
        <end position="372"/>
    </location>
</feature>
<dbReference type="Proteomes" id="UP000011687">
    <property type="component" value="Unassembled WGS sequence"/>
</dbReference>
<evidence type="ECO:0000313" key="4">
    <source>
        <dbReference type="Proteomes" id="UP000011687"/>
    </source>
</evidence>